<organism evidence="1 2">
    <name type="scientific">Tigheibacillus halophilus</name>
    <dbReference type="NCBI Taxonomy" id="361280"/>
    <lineage>
        <taxon>Bacteria</taxon>
        <taxon>Bacillati</taxon>
        <taxon>Bacillota</taxon>
        <taxon>Bacilli</taxon>
        <taxon>Bacillales</taxon>
        <taxon>Bacillaceae</taxon>
        <taxon>Tigheibacillus</taxon>
    </lineage>
</organism>
<proteinExistence type="predicted"/>
<keyword evidence="2" id="KW-1185">Reference proteome</keyword>
<gene>
    <name evidence="1" type="ORF">RWE15_01240</name>
</gene>
<protein>
    <submittedName>
        <fullName evidence="1">DUF2877 domain-containing protein</fullName>
    </submittedName>
</protein>
<evidence type="ECO:0000313" key="2">
    <source>
        <dbReference type="Proteomes" id="UP001281447"/>
    </source>
</evidence>
<evidence type="ECO:0000313" key="1">
    <source>
        <dbReference type="EMBL" id="MDY0393301.1"/>
    </source>
</evidence>
<name>A0ABU5C1W2_9BACI</name>
<comment type="caution">
    <text evidence="1">The sequence shown here is derived from an EMBL/GenBank/DDBJ whole genome shotgun (WGS) entry which is preliminary data.</text>
</comment>
<dbReference type="EMBL" id="JAWDIP010000003">
    <property type="protein sequence ID" value="MDY0393301.1"/>
    <property type="molecule type" value="Genomic_DNA"/>
</dbReference>
<reference evidence="1 2" key="1">
    <citation type="submission" date="2023-10" db="EMBL/GenBank/DDBJ databases">
        <title>Virgibacillus halophilus 5B73C genome.</title>
        <authorList>
            <person name="Miliotis G."/>
            <person name="Sengupta P."/>
            <person name="Hameed A."/>
            <person name="Chuvochina M."/>
            <person name="Mcdonagh F."/>
            <person name="Simpson A.C."/>
            <person name="Singh N.K."/>
            <person name="Rekha P.D."/>
            <person name="Raman K."/>
            <person name="Hugenholtz P."/>
            <person name="Venkateswaran K."/>
        </authorList>
    </citation>
    <scope>NUCLEOTIDE SEQUENCE [LARGE SCALE GENOMIC DNA]</scope>
    <source>
        <strain evidence="1 2">5B73C</strain>
    </source>
</reference>
<accession>A0ABU5C1W2</accession>
<dbReference type="Pfam" id="PF11392">
    <property type="entry name" value="AllH"/>
    <property type="match status" value="1"/>
</dbReference>
<sequence length="152" mass="16977">MQHLEGAPCQNESEQNLRRLIDVVFSSQPAEIEEVLRFLIGRGKGLTPSGDDHLVGMLAVLYGTNQHSGVFLQVLKQLVYNGKLTTDVGREYLRYAINGQFSSTVTEVVDQLMNDDQQLLKSKMRRLIEMGHSSGADTLFGMLIGLLAIRRK</sequence>
<dbReference type="Proteomes" id="UP001281447">
    <property type="component" value="Unassembled WGS sequence"/>
</dbReference>
<dbReference type="InterPro" id="IPR021530">
    <property type="entry name" value="AllH-like"/>
</dbReference>